<feature type="transmembrane region" description="Helical" evidence="2">
    <location>
        <begin position="514"/>
        <end position="536"/>
    </location>
</feature>
<evidence type="ECO:0000313" key="5">
    <source>
        <dbReference type="Proteomes" id="UP001143474"/>
    </source>
</evidence>
<evidence type="ECO:0000313" key="4">
    <source>
        <dbReference type="EMBL" id="GLK12209.1"/>
    </source>
</evidence>
<protein>
    <recommendedName>
        <fullName evidence="3">NACHT domain-containing protein</fullName>
    </recommendedName>
</protein>
<feature type="transmembrane region" description="Helical" evidence="2">
    <location>
        <begin position="461"/>
        <end position="484"/>
    </location>
</feature>
<dbReference type="SUPFAM" id="SSF52540">
    <property type="entry name" value="P-loop containing nucleoside triphosphate hydrolases"/>
    <property type="match status" value="1"/>
</dbReference>
<keyword evidence="2" id="KW-0472">Membrane</keyword>
<reference evidence="4" key="1">
    <citation type="journal article" date="2014" name="Int. J. Syst. Evol. Microbiol.">
        <title>Complete genome sequence of Corynebacterium casei LMG S-19264T (=DSM 44701T), isolated from a smear-ripened cheese.</title>
        <authorList>
            <consortium name="US DOE Joint Genome Institute (JGI-PGF)"/>
            <person name="Walter F."/>
            <person name="Albersmeier A."/>
            <person name="Kalinowski J."/>
            <person name="Ruckert C."/>
        </authorList>
    </citation>
    <scope>NUCLEOTIDE SEQUENCE</scope>
    <source>
        <strain evidence="4">VKM Ac-2007</strain>
    </source>
</reference>
<dbReference type="Pfam" id="PF05729">
    <property type="entry name" value="NACHT"/>
    <property type="match status" value="1"/>
</dbReference>
<accession>A0A9W6I6L9</accession>
<feature type="domain" description="NACHT" evidence="3">
    <location>
        <begin position="55"/>
        <end position="178"/>
    </location>
</feature>
<dbReference type="InterPro" id="IPR027417">
    <property type="entry name" value="P-loop_NTPase"/>
</dbReference>
<comment type="caution">
    <text evidence="4">The sequence shown here is derived from an EMBL/GenBank/DDBJ whole genome shotgun (WGS) entry which is preliminary data.</text>
</comment>
<dbReference type="EMBL" id="BSEV01000015">
    <property type="protein sequence ID" value="GLK12209.1"/>
    <property type="molecule type" value="Genomic_DNA"/>
</dbReference>
<evidence type="ECO:0000256" key="1">
    <source>
        <dbReference type="SAM" id="MobiDB-lite"/>
    </source>
</evidence>
<keyword evidence="5" id="KW-1185">Reference proteome</keyword>
<feature type="region of interest" description="Disordered" evidence="1">
    <location>
        <begin position="629"/>
        <end position="648"/>
    </location>
</feature>
<feature type="transmembrane region" description="Helical" evidence="2">
    <location>
        <begin position="350"/>
        <end position="376"/>
    </location>
</feature>
<reference evidence="4" key="2">
    <citation type="submission" date="2023-01" db="EMBL/GenBank/DDBJ databases">
        <authorList>
            <person name="Sun Q."/>
            <person name="Evtushenko L."/>
        </authorList>
    </citation>
    <scope>NUCLEOTIDE SEQUENCE</scope>
    <source>
        <strain evidence="4">VKM Ac-2007</strain>
    </source>
</reference>
<organism evidence="4 5">
    <name type="scientific">Streptosporangium carneum</name>
    <dbReference type="NCBI Taxonomy" id="47481"/>
    <lineage>
        <taxon>Bacteria</taxon>
        <taxon>Bacillati</taxon>
        <taxon>Actinomycetota</taxon>
        <taxon>Actinomycetes</taxon>
        <taxon>Streptosporangiales</taxon>
        <taxon>Streptosporangiaceae</taxon>
        <taxon>Streptosporangium</taxon>
    </lineage>
</organism>
<dbReference type="PROSITE" id="PS50837">
    <property type="entry name" value="NACHT"/>
    <property type="match status" value="1"/>
</dbReference>
<feature type="compositionally biased region" description="Basic and acidic residues" evidence="1">
    <location>
        <begin position="630"/>
        <end position="648"/>
    </location>
</feature>
<dbReference type="RefSeq" id="WP_271220552.1">
    <property type="nucleotide sequence ID" value="NZ_BAAAVD010000004.1"/>
</dbReference>
<sequence>MERRGPQPIPVAWHLTGKRALMDHPHLIAAQELAFAGNANDIRALAGQFRGLCSRRLIITGGPGTGKTTLAVQLLRELLDSRSHAEPVPVMLSIASWDTARYRRLDEWLAAQLAVDYATLCAAEYGGDAAPRMLAEQGHILPVLDGLDELPASARAQVIRALNDSLMEGDQLILTSRTTEFAAAVQSVGDVVTAAAVIAPAALTPPIAATYLQTCLPPARRYDWGPVLAAIRSGSAPALSSVTTTPLGLWLIRMVYILPNADPAPLLGHLGNAPKALRRYLLDHLIDALIRARPPTSDPGDPFRPRQSWNPDQACTWLSHLAQALARNHTRDLAWWNIARYTTSPARRRLLTAAIGATAGFAVGLTGATLAAFLTFLTGESFSLRSAATVGGVLGLTAWILVWVKTRGWFDEVPGFQSGGRLAVIRTPSLRDIGLRLGVIVAGFLLSALTLRLPITQPMAILASFAFLMLGITGAAAIMFSAWVGQMEHPTPLDSATSASSAWRADRNLTLARILAAAFAFSVSVFGYLGVINLLQGGSTGYMVKIGLVLGIGFGLTGGFVAGVASGRHHAWLVCKIALLTQTRLPRRLIPFLDDMHRLGLLRTVGPLYQFRHAELHDHLAASAPLHAVRPAESESGRHSDDRDAGHV</sequence>
<dbReference type="Gene3D" id="3.40.50.300">
    <property type="entry name" value="P-loop containing nucleotide triphosphate hydrolases"/>
    <property type="match status" value="1"/>
</dbReference>
<keyword evidence="2" id="KW-1133">Transmembrane helix</keyword>
<dbReference type="InterPro" id="IPR007111">
    <property type="entry name" value="NACHT_NTPase"/>
</dbReference>
<feature type="transmembrane region" description="Helical" evidence="2">
    <location>
        <begin position="433"/>
        <end position="455"/>
    </location>
</feature>
<evidence type="ECO:0000256" key="2">
    <source>
        <dbReference type="SAM" id="Phobius"/>
    </source>
</evidence>
<keyword evidence="2" id="KW-0812">Transmembrane</keyword>
<evidence type="ECO:0000259" key="3">
    <source>
        <dbReference type="PROSITE" id="PS50837"/>
    </source>
</evidence>
<proteinExistence type="predicted"/>
<feature type="transmembrane region" description="Helical" evidence="2">
    <location>
        <begin position="382"/>
        <end position="404"/>
    </location>
</feature>
<dbReference type="Proteomes" id="UP001143474">
    <property type="component" value="Unassembled WGS sequence"/>
</dbReference>
<name>A0A9W6I6L9_9ACTN</name>
<gene>
    <name evidence="4" type="ORF">GCM10017600_56180</name>
</gene>
<feature type="transmembrane region" description="Helical" evidence="2">
    <location>
        <begin position="542"/>
        <end position="564"/>
    </location>
</feature>
<dbReference type="AlphaFoldDB" id="A0A9W6I6L9"/>